<evidence type="ECO:0000313" key="9">
    <source>
        <dbReference type="EMBL" id="MPL98471.1"/>
    </source>
</evidence>
<keyword evidence="7 8" id="KW-0472">Membrane</keyword>
<proteinExistence type="inferred from homology"/>
<evidence type="ECO:0000256" key="6">
    <source>
        <dbReference type="ARBA" id="ARBA00022989"/>
    </source>
</evidence>
<dbReference type="EMBL" id="VSSQ01000610">
    <property type="protein sequence ID" value="MPL98471.1"/>
    <property type="molecule type" value="Genomic_DNA"/>
</dbReference>
<evidence type="ECO:0000256" key="8">
    <source>
        <dbReference type="SAM" id="Phobius"/>
    </source>
</evidence>
<dbReference type="InterPro" id="IPR004776">
    <property type="entry name" value="Mem_transp_PIN-like"/>
</dbReference>
<comment type="similarity">
    <text evidence="2">Belongs to the auxin efflux carrier (TC 2.A.69) family.</text>
</comment>
<dbReference type="Pfam" id="PF03547">
    <property type="entry name" value="Mem_trans"/>
    <property type="match status" value="1"/>
</dbReference>
<dbReference type="GO" id="GO:0055085">
    <property type="term" value="P:transmembrane transport"/>
    <property type="evidence" value="ECO:0007669"/>
    <property type="project" value="InterPro"/>
</dbReference>
<dbReference type="GO" id="GO:0005886">
    <property type="term" value="C:plasma membrane"/>
    <property type="evidence" value="ECO:0007669"/>
    <property type="project" value="UniProtKB-SubCell"/>
</dbReference>
<reference evidence="9" key="1">
    <citation type="submission" date="2019-08" db="EMBL/GenBank/DDBJ databases">
        <authorList>
            <person name="Kucharzyk K."/>
            <person name="Murdoch R.W."/>
            <person name="Higgins S."/>
            <person name="Loffler F."/>
        </authorList>
    </citation>
    <scope>NUCLEOTIDE SEQUENCE</scope>
</reference>
<feature type="transmembrane region" description="Helical" evidence="8">
    <location>
        <begin position="197"/>
        <end position="218"/>
    </location>
</feature>
<accession>A0A644W437</accession>
<evidence type="ECO:0000256" key="1">
    <source>
        <dbReference type="ARBA" id="ARBA00004651"/>
    </source>
</evidence>
<evidence type="ECO:0000256" key="3">
    <source>
        <dbReference type="ARBA" id="ARBA00022448"/>
    </source>
</evidence>
<feature type="transmembrane region" description="Helical" evidence="8">
    <location>
        <begin position="67"/>
        <end position="86"/>
    </location>
</feature>
<feature type="transmembrane region" description="Helical" evidence="8">
    <location>
        <begin position="163"/>
        <end position="185"/>
    </location>
</feature>
<sequence>MIFSTAFSVLFPLFAKIALGYGIRNLKLLSEKTLKEMNNVVFRVFLPTLLFSNIYKTDFSTITSFNLLWYAVLSLLVMVSFYMLLIPRMEPENARRGVLVQGICRSNFIFFGMPMAATLYGGTSAGIASLMVGVVVPVINVLSVVVLEYFRGNKPDGKKILKGIVLNPIVIGGVLGLLCAIVGIRLPKGLEGVVFEIAEIATPLALVILGASVTFSSVKLNRKPLAVGVLNRLVIVPAVGITIAILFGFRGLELILLMAMYASPAAVSSYTMAQQMDGDAELAGQIVVFTTALSLLSLFLWISLLMALGFF</sequence>
<comment type="subcellular location">
    <subcellularLocation>
        <location evidence="1">Cell membrane</location>
        <topology evidence="1">Multi-pass membrane protein</topology>
    </subcellularLocation>
</comment>
<organism evidence="9">
    <name type="scientific">bioreactor metagenome</name>
    <dbReference type="NCBI Taxonomy" id="1076179"/>
    <lineage>
        <taxon>unclassified sequences</taxon>
        <taxon>metagenomes</taxon>
        <taxon>ecological metagenomes</taxon>
    </lineage>
</organism>
<evidence type="ECO:0000256" key="7">
    <source>
        <dbReference type="ARBA" id="ARBA00023136"/>
    </source>
</evidence>
<feature type="transmembrane region" description="Helical" evidence="8">
    <location>
        <begin position="230"/>
        <end position="249"/>
    </location>
</feature>
<evidence type="ECO:0000256" key="4">
    <source>
        <dbReference type="ARBA" id="ARBA00022475"/>
    </source>
</evidence>
<evidence type="ECO:0000256" key="5">
    <source>
        <dbReference type="ARBA" id="ARBA00022692"/>
    </source>
</evidence>
<evidence type="ECO:0000256" key="2">
    <source>
        <dbReference type="ARBA" id="ARBA00010145"/>
    </source>
</evidence>
<comment type="caution">
    <text evidence="9">The sequence shown here is derived from an EMBL/GenBank/DDBJ whole genome shotgun (WGS) entry which is preliminary data.</text>
</comment>
<feature type="transmembrane region" description="Helical" evidence="8">
    <location>
        <begin position="285"/>
        <end position="310"/>
    </location>
</feature>
<keyword evidence="6 8" id="KW-1133">Transmembrane helix</keyword>
<feature type="transmembrane region" description="Helical" evidence="8">
    <location>
        <begin position="127"/>
        <end position="151"/>
    </location>
</feature>
<evidence type="ECO:0008006" key="10">
    <source>
        <dbReference type="Google" id="ProtNLM"/>
    </source>
</evidence>
<name>A0A644W437_9ZZZZ</name>
<dbReference type="PANTHER" id="PTHR36838">
    <property type="entry name" value="AUXIN EFFLUX CARRIER FAMILY PROTEIN"/>
    <property type="match status" value="1"/>
</dbReference>
<dbReference type="InterPro" id="IPR038770">
    <property type="entry name" value="Na+/solute_symporter_sf"/>
</dbReference>
<keyword evidence="3" id="KW-0813">Transport</keyword>
<feature type="transmembrane region" description="Helical" evidence="8">
    <location>
        <begin position="255"/>
        <end position="273"/>
    </location>
</feature>
<dbReference type="AlphaFoldDB" id="A0A644W437"/>
<gene>
    <name evidence="9" type="ORF">SDC9_44676</name>
</gene>
<dbReference type="PANTHER" id="PTHR36838:SF4">
    <property type="entry name" value="AUXIN EFFLUX CARRIER FAMILY PROTEIN"/>
    <property type="match status" value="1"/>
</dbReference>
<keyword evidence="4" id="KW-1003">Cell membrane</keyword>
<feature type="transmembrane region" description="Helical" evidence="8">
    <location>
        <begin position="98"/>
        <end position="121"/>
    </location>
</feature>
<keyword evidence="5 8" id="KW-0812">Transmembrane</keyword>
<dbReference type="Gene3D" id="1.20.1530.20">
    <property type="match status" value="1"/>
</dbReference>
<protein>
    <recommendedName>
        <fullName evidence="10">AEC family transporter</fullName>
    </recommendedName>
</protein>